<dbReference type="PANTHER" id="PTHR35005:SF1">
    <property type="entry name" value="2-AMINO-5-FORMYLAMINO-6-RIBOSYLAMINOPYRIMIDIN-4(3H)-ONE 5'-MONOPHOSPHATE DEFORMYLASE"/>
    <property type="match status" value="1"/>
</dbReference>
<comment type="cofactor">
    <cofactor evidence="1">
        <name>Zn(2+)</name>
        <dbReference type="ChEBI" id="CHEBI:29105"/>
    </cofactor>
</comment>
<name>A0A0F9I2J3_9ZZZZ</name>
<dbReference type="InterPro" id="IPR024087">
    <property type="entry name" value="Creatininase-like_sf"/>
</dbReference>
<gene>
    <name evidence="5" type="ORF">LCGC14_1632310</name>
</gene>
<dbReference type="GO" id="GO:0009231">
    <property type="term" value="P:riboflavin biosynthetic process"/>
    <property type="evidence" value="ECO:0007669"/>
    <property type="project" value="TreeGrafter"/>
</dbReference>
<dbReference type="AlphaFoldDB" id="A0A0F9I2J3"/>
<dbReference type="PANTHER" id="PTHR35005">
    <property type="entry name" value="3-DEHYDRO-SCYLLO-INOSOSE HYDROLASE"/>
    <property type="match status" value="1"/>
</dbReference>
<protein>
    <recommendedName>
        <fullName evidence="6">Creatininase family protein</fullName>
    </recommendedName>
</protein>
<proteinExistence type="predicted"/>
<dbReference type="Pfam" id="PF02633">
    <property type="entry name" value="Creatininase"/>
    <property type="match status" value="1"/>
</dbReference>
<keyword evidence="2" id="KW-0479">Metal-binding</keyword>
<dbReference type="GO" id="GO:0046872">
    <property type="term" value="F:metal ion binding"/>
    <property type="evidence" value="ECO:0007669"/>
    <property type="project" value="UniProtKB-KW"/>
</dbReference>
<dbReference type="Gene3D" id="3.40.50.10310">
    <property type="entry name" value="Creatininase"/>
    <property type="match status" value="1"/>
</dbReference>
<evidence type="ECO:0000256" key="1">
    <source>
        <dbReference type="ARBA" id="ARBA00001947"/>
    </source>
</evidence>
<dbReference type="SUPFAM" id="SSF102215">
    <property type="entry name" value="Creatininase"/>
    <property type="match status" value="1"/>
</dbReference>
<dbReference type="GO" id="GO:0016811">
    <property type="term" value="F:hydrolase activity, acting on carbon-nitrogen (but not peptide) bonds, in linear amides"/>
    <property type="evidence" value="ECO:0007669"/>
    <property type="project" value="TreeGrafter"/>
</dbReference>
<evidence type="ECO:0000313" key="5">
    <source>
        <dbReference type="EMBL" id="KKM21752.1"/>
    </source>
</evidence>
<evidence type="ECO:0000256" key="3">
    <source>
        <dbReference type="ARBA" id="ARBA00022801"/>
    </source>
</evidence>
<dbReference type="InterPro" id="IPR003785">
    <property type="entry name" value="Creatininase/forma_Hydrolase"/>
</dbReference>
<comment type="caution">
    <text evidence="5">The sequence shown here is derived from an EMBL/GenBank/DDBJ whole genome shotgun (WGS) entry which is preliminary data.</text>
</comment>
<evidence type="ECO:0008006" key="6">
    <source>
        <dbReference type="Google" id="ProtNLM"/>
    </source>
</evidence>
<keyword evidence="3" id="KW-0378">Hydrolase</keyword>
<organism evidence="5">
    <name type="scientific">marine sediment metagenome</name>
    <dbReference type="NCBI Taxonomy" id="412755"/>
    <lineage>
        <taxon>unclassified sequences</taxon>
        <taxon>metagenomes</taxon>
        <taxon>ecological metagenomes</taxon>
    </lineage>
</organism>
<evidence type="ECO:0000256" key="4">
    <source>
        <dbReference type="ARBA" id="ARBA00022833"/>
    </source>
</evidence>
<keyword evidence="4" id="KW-0862">Zinc</keyword>
<accession>A0A0F9I2J3</accession>
<sequence length="174" mass="19017">IFRDYMESIALSMMTYGTTKIVFVNGHGGNTMALLEVCERLRRKHDVFGCIITSYPAGIGGGGHAGSGETSQNLFFHPHLVKMDKAISTEQKTMLGPFKMSGINKIGPALFPWDTIDLTDTGLLGSAGSTVEATTASIEMGKQLMEPHLEELVQFIEKMKKADVKALLTKPRHM</sequence>
<evidence type="ECO:0000256" key="2">
    <source>
        <dbReference type="ARBA" id="ARBA00022723"/>
    </source>
</evidence>
<reference evidence="5" key="1">
    <citation type="journal article" date="2015" name="Nature">
        <title>Complex archaea that bridge the gap between prokaryotes and eukaryotes.</title>
        <authorList>
            <person name="Spang A."/>
            <person name="Saw J.H."/>
            <person name="Jorgensen S.L."/>
            <person name="Zaremba-Niedzwiedzka K."/>
            <person name="Martijn J."/>
            <person name="Lind A.E."/>
            <person name="van Eijk R."/>
            <person name="Schleper C."/>
            <person name="Guy L."/>
            <person name="Ettema T.J."/>
        </authorList>
    </citation>
    <scope>NUCLEOTIDE SEQUENCE</scope>
</reference>
<feature type="non-terminal residue" evidence="5">
    <location>
        <position position="1"/>
    </location>
</feature>
<dbReference type="EMBL" id="LAZR01013488">
    <property type="protein sequence ID" value="KKM21752.1"/>
    <property type="molecule type" value="Genomic_DNA"/>
</dbReference>